<protein>
    <submittedName>
        <fullName evidence="2">Uncharacterized protein</fullName>
    </submittedName>
</protein>
<reference evidence="2" key="1">
    <citation type="submission" date="2020-02" db="EMBL/GenBank/DDBJ databases">
        <authorList>
            <person name="Meier V. D."/>
        </authorList>
    </citation>
    <scope>NUCLEOTIDE SEQUENCE</scope>
    <source>
        <strain evidence="2">AVDCRST_MAG93</strain>
    </source>
</reference>
<gene>
    <name evidence="2" type="ORF">AVDCRST_MAG93-4263</name>
</gene>
<proteinExistence type="predicted"/>
<dbReference type="AlphaFoldDB" id="A0A6J4K590"/>
<name>A0A6J4K590_9CHLR</name>
<sequence length="116" mass="12959">MSDPKQLVDDRAIMLLYRLKLGKERGSGSAEEIKSFGLWAEAAMNTTIKMGWLRETPSGDVLEVTPEGHEAVEWALALKRTVVFGGSVPDQPMVSMVFPKPENTRHLQRGLTEEDF</sequence>
<evidence type="ECO:0000256" key="1">
    <source>
        <dbReference type="SAM" id="MobiDB-lite"/>
    </source>
</evidence>
<feature type="non-terminal residue" evidence="2">
    <location>
        <position position="116"/>
    </location>
</feature>
<evidence type="ECO:0000313" key="2">
    <source>
        <dbReference type="EMBL" id="CAA9295994.1"/>
    </source>
</evidence>
<feature type="region of interest" description="Disordered" evidence="1">
    <location>
        <begin position="94"/>
        <end position="116"/>
    </location>
</feature>
<accession>A0A6J4K590</accession>
<organism evidence="2">
    <name type="scientific">uncultured Chloroflexia bacterium</name>
    <dbReference type="NCBI Taxonomy" id="1672391"/>
    <lineage>
        <taxon>Bacteria</taxon>
        <taxon>Bacillati</taxon>
        <taxon>Chloroflexota</taxon>
        <taxon>Chloroflexia</taxon>
        <taxon>environmental samples</taxon>
    </lineage>
</organism>
<dbReference type="EMBL" id="CADCTR010001434">
    <property type="protein sequence ID" value="CAA9295994.1"/>
    <property type="molecule type" value="Genomic_DNA"/>
</dbReference>